<reference evidence="1 2" key="1">
    <citation type="journal article" date="2018" name="Nat. Ecol. Evol.">
        <title>Pezizomycetes genomes reveal the molecular basis of ectomycorrhizal truffle lifestyle.</title>
        <authorList>
            <person name="Murat C."/>
            <person name="Payen T."/>
            <person name="Noel B."/>
            <person name="Kuo A."/>
            <person name="Morin E."/>
            <person name="Chen J."/>
            <person name="Kohler A."/>
            <person name="Krizsan K."/>
            <person name="Balestrini R."/>
            <person name="Da Silva C."/>
            <person name="Montanini B."/>
            <person name="Hainaut M."/>
            <person name="Levati E."/>
            <person name="Barry K.W."/>
            <person name="Belfiori B."/>
            <person name="Cichocki N."/>
            <person name="Clum A."/>
            <person name="Dockter R.B."/>
            <person name="Fauchery L."/>
            <person name="Guy J."/>
            <person name="Iotti M."/>
            <person name="Le Tacon F."/>
            <person name="Lindquist E.A."/>
            <person name="Lipzen A."/>
            <person name="Malagnac F."/>
            <person name="Mello A."/>
            <person name="Molinier V."/>
            <person name="Miyauchi S."/>
            <person name="Poulain J."/>
            <person name="Riccioni C."/>
            <person name="Rubini A."/>
            <person name="Sitrit Y."/>
            <person name="Splivallo R."/>
            <person name="Traeger S."/>
            <person name="Wang M."/>
            <person name="Zifcakova L."/>
            <person name="Wipf D."/>
            <person name="Zambonelli A."/>
            <person name="Paolocci F."/>
            <person name="Nowrousian M."/>
            <person name="Ottonello S."/>
            <person name="Baldrian P."/>
            <person name="Spatafora J.W."/>
            <person name="Henrissat B."/>
            <person name="Nagy L.G."/>
            <person name="Aury J.M."/>
            <person name="Wincker P."/>
            <person name="Grigoriev I.V."/>
            <person name="Bonfante P."/>
            <person name="Martin F.M."/>
        </authorList>
    </citation>
    <scope>NUCLEOTIDE SEQUENCE [LARGE SCALE GENOMIC DNA]</scope>
    <source>
        <strain evidence="1 2">CCBAS932</strain>
    </source>
</reference>
<protein>
    <submittedName>
        <fullName evidence="1">Uncharacterized protein</fullName>
    </submittedName>
</protein>
<gene>
    <name evidence="1" type="ORF">P167DRAFT_317839</name>
</gene>
<dbReference type="AlphaFoldDB" id="A0A3N4L0T8"/>
<proteinExistence type="predicted"/>
<name>A0A3N4L0T8_9PEZI</name>
<dbReference type="EMBL" id="ML119109">
    <property type="protein sequence ID" value="RPB16433.1"/>
    <property type="molecule type" value="Genomic_DNA"/>
</dbReference>
<evidence type="ECO:0000313" key="1">
    <source>
        <dbReference type="EMBL" id="RPB16433.1"/>
    </source>
</evidence>
<dbReference type="InParanoid" id="A0A3N4L0T8"/>
<sequence>MYSTPEEGRYMYIFYRKIMITTIYYCSFCPCQVIEPMYWYFTQRFDCMPWKTRVRTCKYLLMINSTKEVTDVPQSECKKQIITSFAFDICGYQAFPSFSLV</sequence>
<evidence type="ECO:0000313" key="2">
    <source>
        <dbReference type="Proteomes" id="UP000277580"/>
    </source>
</evidence>
<dbReference type="Proteomes" id="UP000277580">
    <property type="component" value="Unassembled WGS sequence"/>
</dbReference>
<accession>A0A3N4L0T8</accession>
<organism evidence="1 2">
    <name type="scientific">Morchella conica CCBAS932</name>
    <dbReference type="NCBI Taxonomy" id="1392247"/>
    <lineage>
        <taxon>Eukaryota</taxon>
        <taxon>Fungi</taxon>
        <taxon>Dikarya</taxon>
        <taxon>Ascomycota</taxon>
        <taxon>Pezizomycotina</taxon>
        <taxon>Pezizomycetes</taxon>
        <taxon>Pezizales</taxon>
        <taxon>Morchellaceae</taxon>
        <taxon>Morchella</taxon>
    </lineage>
</organism>
<keyword evidence="2" id="KW-1185">Reference proteome</keyword>